<proteinExistence type="predicted"/>
<protein>
    <submittedName>
        <fullName evidence="1">Uncharacterized protein</fullName>
    </submittedName>
</protein>
<gene>
    <name evidence="1" type="ORF">FG87_15070</name>
</gene>
<dbReference type="Proteomes" id="UP000031364">
    <property type="component" value="Unassembled WGS sequence"/>
</dbReference>
<keyword evidence="2" id="KW-1185">Reference proteome</keyword>
<organism evidence="1 2">
    <name type="scientific">Nocardia vulneris</name>
    <dbReference type="NCBI Taxonomy" id="1141657"/>
    <lineage>
        <taxon>Bacteria</taxon>
        <taxon>Bacillati</taxon>
        <taxon>Actinomycetota</taxon>
        <taxon>Actinomycetes</taxon>
        <taxon>Mycobacteriales</taxon>
        <taxon>Nocardiaceae</taxon>
        <taxon>Nocardia</taxon>
    </lineage>
</organism>
<sequence length="120" mass="12638">MTVDEGASTVTVIPAAIHIGTAVSVDPDGYAAVVCGTATNRYHDPRRIELVLEEHYGRTAAFGSGVSSAIPPDGATHPWSVLITTDGDPFCAHHSGCATAEFEHERHAPAEVAAARVHFY</sequence>
<evidence type="ECO:0000313" key="1">
    <source>
        <dbReference type="EMBL" id="KIA64276.1"/>
    </source>
</evidence>
<comment type="caution">
    <text evidence="1">The sequence shown here is derived from an EMBL/GenBank/DDBJ whole genome shotgun (WGS) entry which is preliminary data.</text>
</comment>
<dbReference type="EMBL" id="JNFP01000015">
    <property type="protein sequence ID" value="KIA64276.1"/>
    <property type="molecule type" value="Genomic_DNA"/>
</dbReference>
<name>A0ABR4ZG57_9NOCA</name>
<evidence type="ECO:0000313" key="2">
    <source>
        <dbReference type="Proteomes" id="UP000031364"/>
    </source>
</evidence>
<reference evidence="1 2" key="1">
    <citation type="journal article" date="2014" name="Int. J. Syst. Evol. Microbiol.">
        <title>Nocardia vulneris sp. nov., isolated from wounds of human patients in North America.</title>
        <authorList>
            <person name="Lasker B.A."/>
            <person name="Bell M."/>
            <person name="Klenk H.P."/>
            <person name="Sproer C."/>
            <person name="Schumann C."/>
            <person name="Schumann P."/>
            <person name="Brown J.M."/>
        </authorList>
    </citation>
    <scope>NUCLEOTIDE SEQUENCE [LARGE SCALE GENOMIC DNA]</scope>
    <source>
        <strain evidence="1 2">W9851</strain>
    </source>
</reference>
<accession>A0ABR4ZG57</accession>